<reference evidence="2 3" key="1">
    <citation type="submission" date="2022-12" db="EMBL/GenBank/DDBJ databases">
        <title>Microbacterium terricola strain KV-448 chromosome, complete genome.</title>
        <authorList>
            <person name="Oshima T."/>
            <person name="Moriya T."/>
            <person name="Bessho Y."/>
        </authorList>
    </citation>
    <scope>NUCLEOTIDE SEQUENCE [LARGE SCALE GENOMIC DNA]</scope>
    <source>
        <strain evidence="2 3">KV-448</strain>
    </source>
</reference>
<feature type="compositionally biased region" description="Pro residues" evidence="1">
    <location>
        <begin position="91"/>
        <end position="100"/>
    </location>
</feature>
<feature type="region of interest" description="Disordered" evidence="1">
    <location>
        <begin position="90"/>
        <end position="120"/>
    </location>
</feature>
<gene>
    <name evidence="2" type="ORF">Microterr_21990</name>
</gene>
<evidence type="ECO:0000313" key="3">
    <source>
        <dbReference type="Proteomes" id="UP001317779"/>
    </source>
</evidence>
<name>A0ABM8E145_9MICO</name>
<dbReference type="EMBL" id="AP027141">
    <property type="protein sequence ID" value="BDV31539.1"/>
    <property type="molecule type" value="Genomic_DNA"/>
</dbReference>
<evidence type="ECO:0000313" key="2">
    <source>
        <dbReference type="EMBL" id="BDV31539.1"/>
    </source>
</evidence>
<dbReference type="RefSeq" id="WP_263797871.1">
    <property type="nucleotide sequence ID" value="NZ_AP027141.1"/>
</dbReference>
<keyword evidence="3" id="KW-1185">Reference proteome</keyword>
<accession>A0ABM8E145</accession>
<protein>
    <recommendedName>
        <fullName evidence="4">Phage tail protein</fullName>
    </recommendedName>
</protein>
<evidence type="ECO:0008006" key="4">
    <source>
        <dbReference type="Google" id="ProtNLM"/>
    </source>
</evidence>
<dbReference type="Proteomes" id="UP001317779">
    <property type="component" value="Chromosome"/>
</dbReference>
<organism evidence="2 3">
    <name type="scientific">Microbacterium terricola</name>
    <dbReference type="NCBI Taxonomy" id="344163"/>
    <lineage>
        <taxon>Bacteria</taxon>
        <taxon>Bacillati</taxon>
        <taxon>Actinomycetota</taxon>
        <taxon>Actinomycetes</taxon>
        <taxon>Micrococcales</taxon>
        <taxon>Microbacteriaceae</taxon>
        <taxon>Microbacterium</taxon>
    </lineage>
</organism>
<evidence type="ECO:0000256" key="1">
    <source>
        <dbReference type="SAM" id="MobiDB-lite"/>
    </source>
</evidence>
<sequence length="457" mass="47982">MSAFAWLARADWEAAQVTDVVVEGGCLRLASTAGGGFARRGVAIVAAGAPVSAQRDSTTADRWRQLSVRLAEPAPSSAWVRVWTRVDPVDDPQPVPPAPEPDAAAAEDSPPDTAPATWRPAPVDALDVRVLCRDDGTLWICVELGGEGTTTPRVADIRVETGDDGPVTLLPVVYRATASDASTDVAGSVDSGDELLGRYLGLLGAQLRSTSSLLDELPALLSPDVAPDRADSPWIERLAEWVALEPEQLTARTDPARRREDVALAVSRHARRGTRDGLRDEISRRTGVATALIEIEEPLLEAEIWRLDGAPDTSALGVTTGLLVADPGPPALDRTAILDASMLIDDDEAGLPVHAAIAHRLCVHVVGGTPAQVAAVDAVVQRERPAHVLARTCAVARTTGMSTMVGIDALPGPGPRGLANDIAHHPSIDGPGVRIGTARLPGEPQNPRTHAHEGEAP</sequence>
<feature type="region of interest" description="Disordered" evidence="1">
    <location>
        <begin position="425"/>
        <end position="457"/>
    </location>
</feature>
<proteinExistence type="predicted"/>